<organism evidence="7 8">
    <name type="scientific">Mycolicibacterium rutilum</name>
    <name type="common">Mycobacterium rutilum</name>
    <dbReference type="NCBI Taxonomy" id="370526"/>
    <lineage>
        <taxon>Bacteria</taxon>
        <taxon>Bacillati</taxon>
        <taxon>Actinomycetota</taxon>
        <taxon>Actinomycetes</taxon>
        <taxon>Mycobacteriales</taxon>
        <taxon>Mycobacteriaceae</taxon>
        <taxon>Mycolicibacterium</taxon>
    </lineage>
</organism>
<dbReference type="Proteomes" id="UP000182915">
    <property type="component" value="Chromosome I"/>
</dbReference>
<dbReference type="GO" id="GO:0005886">
    <property type="term" value="C:plasma membrane"/>
    <property type="evidence" value="ECO:0007669"/>
    <property type="project" value="UniProtKB-SubCell"/>
</dbReference>
<feature type="transmembrane region" description="Helical" evidence="5">
    <location>
        <begin position="395"/>
        <end position="415"/>
    </location>
</feature>
<dbReference type="EMBL" id="LT629971">
    <property type="protein sequence ID" value="SEH62155.1"/>
    <property type="molecule type" value="Genomic_DNA"/>
</dbReference>
<feature type="transmembrane region" description="Helical" evidence="5">
    <location>
        <begin position="162"/>
        <end position="186"/>
    </location>
</feature>
<feature type="transmembrane region" description="Helical" evidence="5">
    <location>
        <begin position="102"/>
        <end position="121"/>
    </location>
</feature>
<sequence length="467" mass="48285">MTRPLAPRQVAFLVAALLVAVMSFELNATMLAPAIRDIETQLGDGAFAAMSTYFYLAGAVGNVVLVRWSDFIGRKRMMFIVLTVLTIGTALCIVSTSLPVVLVGRLLQGVSNVTFGLAFLIMRERLEDKTFGLCSGIVTAMTGGVAGVDGLVGGYLSDHFGYRSIFVLIGVVGIVGIALCAAALPADDTQRTAPGRMDWKGAALIATGVAGINLFFSAGSGSGWASPLALGLILAAMAALAALVVVERRTAHPLVNIDALRSREAWPLIVLTILNMGSYLVILGFIVPYIAEDTDSGFGLDGLTTALLFITPAAMIQLATAPLAGRLAVRIGYVTLLRIGQVGGVVVGALIAMFSHDRMLLAIFVALLGFAYMGVAMTAMSILGVVQAPDDEPGALPGIANAAYGIGSSLGFAWAGPVVGSGTQASFALALWICVGIGVVSLAMSMALRPRVRPAAPVVSRAPSRSG</sequence>
<feature type="transmembrane region" description="Helical" evidence="5">
    <location>
        <begin position="303"/>
        <end position="324"/>
    </location>
</feature>
<keyword evidence="3 5" id="KW-1133">Transmembrane helix</keyword>
<dbReference type="Pfam" id="PF07690">
    <property type="entry name" value="MFS_1"/>
    <property type="match status" value="1"/>
</dbReference>
<dbReference type="OrthoDB" id="3717319at2"/>
<keyword evidence="8" id="KW-1185">Reference proteome</keyword>
<gene>
    <name evidence="7" type="ORF">SAMN04489835_2121</name>
</gene>
<dbReference type="InterPro" id="IPR036259">
    <property type="entry name" value="MFS_trans_sf"/>
</dbReference>
<dbReference type="AlphaFoldDB" id="A0A1H6JJH7"/>
<keyword evidence="4 5" id="KW-0472">Membrane</keyword>
<protein>
    <submittedName>
        <fullName evidence="7">Major Facilitator Superfamily protein</fullName>
    </submittedName>
</protein>
<name>A0A1H6JJH7_MYCRU</name>
<proteinExistence type="predicted"/>
<dbReference type="PANTHER" id="PTHR42718:SF35">
    <property type="entry name" value="BLL0718 PROTEIN"/>
    <property type="match status" value="1"/>
</dbReference>
<dbReference type="STRING" id="370526.SAMN04489835_2121"/>
<feature type="transmembrane region" description="Helical" evidence="5">
    <location>
        <begin position="336"/>
        <end position="354"/>
    </location>
</feature>
<dbReference type="InterPro" id="IPR011701">
    <property type="entry name" value="MFS"/>
</dbReference>
<evidence type="ECO:0000256" key="5">
    <source>
        <dbReference type="SAM" id="Phobius"/>
    </source>
</evidence>
<reference evidence="8" key="1">
    <citation type="submission" date="2016-10" db="EMBL/GenBank/DDBJ databases">
        <authorList>
            <person name="Varghese N."/>
            <person name="Submissions S."/>
        </authorList>
    </citation>
    <scope>NUCLEOTIDE SEQUENCE [LARGE SCALE GENOMIC DNA]</scope>
    <source>
        <strain evidence="8">DSM 45405</strain>
    </source>
</reference>
<evidence type="ECO:0000256" key="3">
    <source>
        <dbReference type="ARBA" id="ARBA00022989"/>
    </source>
</evidence>
<evidence type="ECO:0000259" key="6">
    <source>
        <dbReference type="PROSITE" id="PS50850"/>
    </source>
</evidence>
<dbReference type="GO" id="GO:0022857">
    <property type="term" value="F:transmembrane transporter activity"/>
    <property type="evidence" value="ECO:0007669"/>
    <property type="project" value="InterPro"/>
</dbReference>
<feature type="transmembrane region" description="Helical" evidence="5">
    <location>
        <begin position="46"/>
        <end position="65"/>
    </location>
</feature>
<accession>A0A1H6JJH7</accession>
<evidence type="ECO:0000313" key="7">
    <source>
        <dbReference type="EMBL" id="SEH62155.1"/>
    </source>
</evidence>
<feature type="transmembrane region" description="Helical" evidence="5">
    <location>
        <begin position="198"/>
        <end position="218"/>
    </location>
</feature>
<feature type="domain" description="Major facilitator superfamily (MFS) profile" evidence="6">
    <location>
        <begin position="9"/>
        <end position="453"/>
    </location>
</feature>
<feature type="transmembrane region" description="Helical" evidence="5">
    <location>
        <begin position="133"/>
        <end position="156"/>
    </location>
</feature>
<feature type="transmembrane region" description="Helical" evidence="5">
    <location>
        <begin position="224"/>
        <end position="246"/>
    </location>
</feature>
<evidence type="ECO:0000256" key="2">
    <source>
        <dbReference type="ARBA" id="ARBA00022692"/>
    </source>
</evidence>
<evidence type="ECO:0000256" key="4">
    <source>
        <dbReference type="ARBA" id="ARBA00023136"/>
    </source>
</evidence>
<feature type="transmembrane region" description="Helical" evidence="5">
    <location>
        <begin position="77"/>
        <end position="96"/>
    </location>
</feature>
<feature type="transmembrane region" description="Helical" evidence="5">
    <location>
        <begin position="266"/>
        <end position="291"/>
    </location>
</feature>
<feature type="transmembrane region" description="Helical" evidence="5">
    <location>
        <begin position="427"/>
        <end position="448"/>
    </location>
</feature>
<evidence type="ECO:0000256" key="1">
    <source>
        <dbReference type="ARBA" id="ARBA00004651"/>
    </source>
</evidence>
<dbReference type="Gene3D" id="1.20.1250.20">
    <property type="entry name" value="MFS general substrate transporter like domains"/>
    <property type="match status" value="2"/>
</dbReference>
<comment type="subcellular location">
    <subcellularLocation>
        <location evidence="1">Cell membrane</location>
        <topology evidence="1">Multi-pass membrane protein</topology>
    </subcellularLocation>
</comment>
<dbReference type="RefSeq" id="WP_083407097.1">
    <property type="nucleotide sequence ID" value="NZ_LT629971.1"/>
</dbReference>
<dbReference type="InterPro" id="IPR020846">
    <property type="entry name" value="MFS_dom"/>
</dbReference>
<dbReference type="PROSITE" id="PS50850">
    <property type="entry name" value="MFS"/>
    <property type="match status" value="1"/>
</dbReference>
<evidence type="ECO:0000313" key="8">
    <source>
        <dbReference type="Proteomes" id="UP000182915"/>
    </source>
</evidence>
<dbReference type="SUPFAM" id="SSF103473">
    <property type="entry name" value="MFS general substrate transporter"/>
    <property type="match status" value="1"/>
</dbReference>
<keyword evidence="2 5" id="KW-0812">Transmembrane</keyword>
<feature type="transmembrane region" description="Helical" evidence="5">
    <location>
        <begin position="360"/>
        <end position="383"/>
    </location>
</feature>
<dbReference type="PANTHER" id="PTHR42718">
    <property type="entry name" value="MAJOR FACILITATOR SUPERFAMILY MULTIDRUG TRANSPORTER MFSC"/>
    <property type="match status" value="1"/>
</dbReference>